<name>A0A1R0GLQ9_9FUNG</name>
<evidence type="ECO:0000256" key="3">
    <source>
        <dbReference type="ARBA" id="ARBA00023002"/>
    </source>
</evidence>
<dbReference type="InterPro" id="IPR002347">
    <property type="entry name" value="SDR_fam"/>
</dbReference>
<dbReference type="Gene3D" id="3.40.50.720">
    <property type="entry name" value="NAD(P)-binding Rossmann-like Domain"/>
    <property type="match status" value="1"/>
</dbReference>
<gene>
    <name evidence="4" type="ORF">AYI68_g8153</name>
</gene>
<dbReference type="SUPFAM" id="SSF51735">
    <property type="entry name" value="NAD(P)-binding Rossmann-fold domains"/>
    <property type="match status" value="1"/>
</dbReference>
<dbReference type="InterPro" id="IPR036291">
    <property type="entry name" value="NAD(P)-bd_dom_sf"/>
</dbReference>
<dbReference type="EMBL" id="LSSL01007651">
    <property type="protein sequence ID" value="OLY77808.1"/>
    <property type="molecule type" value="Genomic_DNA"/>
</dbReference>
<dbReference type="Proteomes" id="UP000187455">
    <property type="component" value="Unassembled WGS sequence"/>
</dbReference>
<accession>A0A1R0GLQ9</accession>
<dbReference type="AlphaFoldDB" id="A0A1R0GLQ9"/>
<dbReference type="PANTHER" id="PTHR43963">
    <property type="entry name" value="CARBONYL REDUCTASE 1-RELATED"/>
    <property type="match status" value="1"/>
</dbReference>
<evidence type="ECO:0000313" key="5">
    <source>
        <dbReference type="Proteomes" id="UP000187455"/>
    </source>
</evidence>
<dbReference type="OrthoDB" id="1933717at2759"/>
<dbReference type="PRINTS" id="PR00081">
    <property type="entry name" value="GDHRDH"/>
</dbReference>
<dbReference type="PANTHER" id="PTHR43963:SF6">
    <property type="entry name" value="CHAIN DEHYDROGENASE FAMILY PROTEIN, PUTATIVE (AFU_ORTHOLOGUE AFUA_3G15350)-RELATED"/>
    <property type="match status" value="1"/>
</dbReference>
<evidence type="ECO:0000256" key="2">
    <source>
        <dbReference type="ARBA" id="ARBA00022857"/>
    </source>
</evidence>
<evidence type="ECO:0000313" key="4">
    <source>
        <dbReference type="EMBL" id="OLY77808.1"/>
    </source>
</evidence>
<sequence>MDKKTDTLPESVKPTLRVNYFGTVRLTESLLPLMNTHSRIIFLSSLLGRLSFHAPNVQEMFASDTLTIEQLNKLELDFISSREAAIKLGYSDSSYSVSKTGITMYAKLLAREYENDPRHIAFVSCHPGWVRTSMGGPAASLTVDEGIETPIYLINLDYYDLIPDNGKFFNVKEVSPF</sequence>
<reference evidence="4 5" key="1">
    <citation type="journal article" date="2016" name="Mol. Biol. Evol.">
        <title>Genome-Wide Survey of Gut Fungi (Harpellales) Reveals the First Horizontally Transferred Ubiquitin Gene from a Mosquito Host.</title>
        <authorList>
            <person name="Wang Y."/>
            <person name="White M.M."/>
            <person name="Kvist S."/>
            <person name="Moncalvo J.M."/>
        </authorList>
    </citation>
    <scope>NUCLEOTIDE SEQUENCE [LARGE SCALE GENOMIC DNA]</scope>
    <source>
        <strain evidence="4 5">ALG-7-W6</strain>
    </source>
</reference>
<dbReference type="STRING" id="133383.A0A1R0GLQ9"/>
<protein>
    <submittedName>
        <fullName evidence="4">Carbonyl reductase [NADPH] 1</fullName>
    </submittedName>
</protein>
<keyword evidence="5" id="KW-1185">Reference proteome</keyword>
<comment type="similarity">
    <text evidence="1">Belongs to the short-chain dehydrogenases/reductases (SDR) family.</text>
</comment>
<proteinExistence type="inferred from homology"/>
<organism evidence="4 5">
    <name type="scientific">Smittium mucronatum</name>
    <dbReference type="NCBI Taxonomy" id="133383"/>
    <lineage>
        <taxon>Eukaryota</taxon>
        <taxon>Fungi</taxon>
        <taxon>Fungi incertae sedis</taxon>
        <taxon>Zoopagomycota</taxon>
        <taxon>Kickxellomycotina</taxon>
        <taxon>Harpellomycetes</taxon>
        <taxon>Harpellales</taxon>
        <taxon>Legeriomycetaceae</taxon>
        <taxon>Smittium</taxon>
    </lineage>
</organism>
<comment type="caution">
    <text evidence="4">The sequence shown here is derived from an EMBL/GenBank/DDBJ whole genome shotgun (WGS) entry which is preliminary data.</text>
</comment>
<dbReference type="GO" id="GO:0016491">
    <property type="term" value="F:oxidoreductase activity"/>
    <property type="evidence" value="ECO:0007669"/>
    <property type="project" value="UniProtKB-KW"/>
</dbReference>
<evidence type="ECO:0000256" key="1">
    <source>
        <dbReference type="ARBA" id="ARBA00006484"/>
    </source>
</evidence>
<keyword evidence="3" id="KW-0560">Oxidoreductase</keyword>
<keyword evidence="2" id="KW-0521">NADP</keyword>